<dbReference type="PANTHER" id="PTHR48081:SF8">
    <property type="entry name" value="ALPHA_BETA HYDROLASE FOLD-3 DOMAIN-CONTAINING PROTEIN-RELATED"/>
    <property type="match status" value="1"/>
</dbReference>
<dbReference type="EMBL" id="BMQB01000006">
    <property type="protein sequence ID" value="GGJ99253.1"/>
    <property type="molecule type" value="Genomic_DNA"/>
</dbReference>
<dbReference type="SUPFAM" id="SSF53474">
    <property type="entry name" value="alpha/beta-Hydrolases"/>
    <property type="match status" value="1"/>
</dbReference>
<feature type="region of interest" description="Disordered" evidence="3">
    <location>
        <begin position="199"/>
        <end position="218"/>
    </location>
</feature>
<comment type="caution">
    <text evidence="5">The sequence shown here is derived from an EMBL/GenBank/DDBJ whole genome shotgun (WGS) entry which is preliminary data.</text>
</comment>
<evidence type="ECO:0000313" key="5">
    <source>
        <dbReference type="EMBL" id="GGJ99253.1"/>
    </source>
</evidence>
<evidence type="ECO:0000256" key="2">
    <source>
        <dbReference type="ARBA" id="ARBA00022801"/>
    </source>
</evidence>
<gene>
    <name evidence="5" type="ORF">GCM10010123_31480</name>
</gene>
<evidence type="ECO:0000256" key="3">
    <source>
        <dbReference type="SAM" id="MobiDB-lite"/>
    </source>
</evidence>
<dbReference type="InterPro" id="IPR002168">
    <property type="entry name" value="Lipase_GDXG_HIS_AS"/>
</dbReference>
<dbReference type="PROSITE" id="PS01173">
    <property type="entry name" value="LIPASE_GDXG_HIS"/>
    <property type="match status" value="1"/>
</dbReference>
<comment type="similarity">
    <text evidence="1">Belongs to the 'GDXG' lipolytic enzyme family.</text>
</comment>
<reference evidence="5" key="1">
    <citation type="journal article" date="2014" name="Int. J. Syst. Evol. Microbiol.">
        <title>Complete genome sequence of Corynebacterium casei LMG S-19264T (=DSM 44701T), isolated from a smear-ripened cheese.</title>
        <authorList>
            <consortium name="US DOE Joint Genome Institute (JGI-PGF)"/>
            <person name="Walter F."/>
            <person name="Albersmeier A."/>
            <person name="Kalinowski J."/>
            <person name="Ruckert C."/>
        </authorList>
    </citation>
    <scope>NUCLEOTIDE SEQUENCE</scope>
    <source>
        <strain evidence="5">JCM 3090</strain>
    </source>
</reference>
<dbReference type="PANTHER" id="PTHR48081">
    <property type="entry name" value="AB HYDROLASE SUPERFAMILY PROTEIN C4A8.06C"/>
    <property type="match status" value="1"/>
</dbReference>
<protein>
    <recommendedName>
        <fullName evidence="4">Alpha/beta hydrolase fold-3 domain-containing protein</fullName>
    </recommendedName>
</protein>
<dbReference type="InterPro" id="IPR050300">
    <property type="entry name" value="GDXG_lipolytic_enzyme"/>
</dbReference>
<sequence length="315" mass="31997">MPGRDAEYLAALRDQRAAAGALAGDPPAGDDGALVRYWREVDRAVTARLPRPDVRVAALTVPGAAGDLAARRYHAAGGDPRTLLLYLHGGGWCFGDLDTADPVARALAVDCRLDVLSVTYRLAPEHPFPAGPDDATAVLRWALSGPPELAGVTRLVAAGDSAGGNLAAVAAGRLRAAGGPLPAALLLLYPGVDLRDVPPAPADPDGLPADDGSGPLANRRRYLAGADPADPAASPLLADPRGLPPTVVVTAEYDRYAAQGDAYAAALAAAGVPVAHVRAAGLDHGFANLAPLSRVAAAAVVDAAEALRSLIDLPH</sequence>
<dbReference type="InterPro" id="IPR013094">
    <property type="entry name" value="AB_hydrolase_3"/>
</dbReference>
<evidence type="ECO:0000313" key="6">
    <source>
        <dbReference type="Proteomes" id="UP000649739"/>
    </source>
</evidence>
<evidence type="ECO:0000256" key="1">
    <source>
        <dbReference type="ARBA" id="ARBA00010515"/>
    </source>
</evidence>
<dbReference type="AlphaFoldDB" id="A0A8J3B7N2"/>
<accession>A0A8J3B7N2</accession>
<dbReference type="GO" id="GO:0016787">
    <property type="term" value="F:hydrolase activity"/>
    <property type="evidence" value="ECO:0007669"/>
    <property type="project" value="UniProtKB-KW"/>
</dbReference>
<organism evidence="5 6">
    <name type="scientific">Pilimelia anulata</name>
    <dbReference type="NCBI Taxonomy" id="53371"/>
    <lineage>
        <taxon>Bacteria</taxon>
        <taxon>Bacillati</taxon>
        <taxon>Actinomycetota</taxon>
        <taxon>Actinomycetes</taxon>
        <taxon>Micromonosporales</taxon>
        <taxon>Micromonosporaceae</taxon>
        <taxon>Pilimelia</taxon>
    </lineage>
</organism>
<reference evidence="5" key="2">
    <citation type="submission" date="2020-09" db="EMBL/GenBank/DDBJ databases">
        <authorList>
            <person name="Sun Q."/>
            <person name="Ohkuma M."/>
        </authorList>
    </citation>
    <scope>NUCLEOTIDE SEQUENCE</scope>
    <source>
        <strain evidence="5">JCM 3090</strain>
    </source>
</reference>
<dbReference type="Proteomes" id="UP000649739">
    <property type="component" value="Unassembled WGS sequence"/>
</dbReference>
<dbReference type="Gene3D" id="3.40.50.1820">
    <property type="entry name" value="alpha/beta hydrolase"/>
    <property type="match status" value="1"/>
</dbReference>
<evidence type="ECO:0000259" key="4">
    <source>
        <dbReference type="Pfam" id="PF07859"/>
    </source>
</evidence>
<feature type="domain" description="Alpha/beta hydrolase fold-3" evidence="4">
    <location>
        <begin position="84"/>
        <end position="287"/>
    </location>
</feature>
<dbReference type="InterPro" id="IPR029058">
    <property type="entry name" value="AB_hydrolase_fold"/>
</dbReference>
<feature type="compositionally biased region" description="Low complexity" evidence="3">
    <location>
        <begin position="203"/>
        <end position="216"/>
    </location>
</feature>
<keyword evidence="6" id="KW-1185">Reference proteome</keyword>
<keyword evidence="2" id="KW-0378">Hydrolase</keyword>
<proteinExistence type="inferred from homology"/>
<name>A0A8J3B7N2_9ACTN</name>
<dbReference type="RefSeq" id="WP_189170892.1">
    <property type="nucleotide sequence ID" value="NZ_BMQB01000006.1"/>
</dbReference>
<dbReference type="Pfam" id="PF07859">
    <property type="entry name" value="Abhydrolase_3"/>
    <property type="match status" value="1"/>
</dbReference>